<keyword evidence="6" id="KW-1185">Reference proteome</keyword>
<dbReference type="GO" id="GO:0005524">
    <property type="term" value="F:ATP binding"/>
    <property type="evidence" value="ECO:0007669"/>
    <property type="project" value="UniProtKB-KW"/>
</dbReference>
<organism evidence="4 6">
    <name type="scientific">Moraxella caviae</name>
    <dbReference type="NCBI Taxonomy" id="34060"/>
    <lineage>
        <taxon>Bacteria</taxon>
        <taxon>Pseudomonadati</taxon>
        <taxon>Pseudomonadota</taxon>
        <taxon>Gammaproteobacteria</taxon>
        <taxon>Moraxellales</taxon>
        <taxon>Moraxellaceae</taxon>
        <taxon>Moraxella</taxon>
    </lineage>
</organism>
<name>A0A1T0ABR4_9GAMM</name>
<dbReference type="InterPro" id="IPR036597">
    <property type="entry name" value="Fido-like_dom_sf"/>
</dbReference>
<keyword evidence="1" id="KW-0547">Nucleotide-binding</keyword>
<evidence type="ECO:0000256" key="1">
    <source>
        <dbReference type="PIRSR" id="PIRSR640198-2"/>
    </source>
</evidence>
<dbReference type="PANTHER" id="PTHR13504">
    <property type="entry name" value="FIDO DOMAIN-CONTAINING PROTEIN DDB_G0283145"/>
    <property type="match status" value="1"/>
</dbReference>
<sequence>MNGRPIPYNQDKLKYQPIFTKDELIYLEALNSVSKSEYLLSPRNIEAFSISFAHTSAVLEGNTYSAVEAELLLTLGQTGAHKQLNEALMLKNMQSSFNYIVSESQYSKTDAQRPLSYIIKNAHTMASEGMMDKAYCGVVRNEPVLITATNYVPSDIPQQLEDGLQMIEREYNSIENVFERAVYIHQNLAYLQYFYDHNKRTARNMCAYTLMTGNKMPVMFTERSTEEYARAVISYYESNPVDYSAFKEYFIASYERVCSRMNAFAVEQAKALANDKN</sequence>
<evidence type="ECO:0000313" key="6">
    <source>
        <dbReference type="Proteomes" id="UP000190435"/>
    </source>
</evidence>
<dbReference type="Pfam" id="PF02661">
    <property type="entry name" value="Fic"/>
    <property type="match status" value="1"/>
</dbReference>
<evidence type="ECO:0000313" key="7">
    <source>
        <dbReference type="Proteomes" id="UP000255279"/>
    </source>
</evidence>
<dbReference type="EMBL" id="UGQE01000001">
    <property type="protein sequence ID" value="STZ10421.1"/>
    <property type="molecule type" value="Genomic_DNA"/>
</dbReference>
<dbReference type="OrthoDB" id="9807853at2"/>
<reference evidence="4 6" key="1">
    <citation type="submission" date="2017-02" db="EMBL/GenBank/DDBJ databases">
        <title>Draft genome sequence of Moraxella caviae CCUG 355 type strain.</title>
        <authorList>
            <person name="Engstrom-Jakobsson H."/>
            <person name="Salva-Serra F."/>
            <person name="Thorell K."/>
            <person name="Gonzales-Siles L."/>
            <person name="Karlsson R."/>
            <person name="Boulund F."/>
            <person name="Engstrand L."/>
            <person name="Moore E."/>
        </authorList>
    </citation>
    <scope>NUCLEOTIDE SEQUENCE [LARGE SCALE GENOMIC DNA]</scope>
    <source>
        <strain evidence="4 6">CCUG 355</strain>
    </source>
</reference>
<dbReference type="SUPFAM" id="SSF140931">
    <property type="entry name" value="Fic-like"/>
    <property type="match status" value="1"/>
</dbReference>
<evidence type="ECO:0000259" key="3">
    <source>
        <dbReference type="PROSITE" id="PS51459"/>
    </source>
</evidence>
<dbReference type="RefSeq" id="WP_078275535.1">
    <property type="nucleotide sequence ID" value="NZ_CAACXO010000010.1"/>
</dbReference>
<protein>
    <submittedName>
        <fullName evidence="5">Fic/DOC family</fullName>
    </submittedName>
</protein>
<accession>A0A1T0ABR4</accession>
<evidence type="ECO:0000313" key="4">
    <source>
        <dbReference type="EMBL" id="OOR93153.1"/>
    </source>
</evidence>
<dbReference type="PROSITE" id="PS51459">
    <property type="entry name" value="FIDO"/>
    <property type="match status" value="1"/>
</dbReference>
<proteinExistence type="predicted"/>
<keyword evidence="1" id="KW-0067">ATP-binding</keyword>
<dbReference type="EMBL" id="MUXU01000005">
    <property type="protein sequence ID" value="OOR93153.1"/>
    <property type="molecule type" value="Genomic_DNA"/>
</dbReference>
<dbReference type="STRING" id="34060.B0181_00470"/>
<dbReference type="Gene3D" id="1.10.3290.10">
    <property type="entry name" value="Fido-like domain"/>
    <property type="match status" value="1"/>
</dbReference>
<dbReference type="InterPro" id="IPR003812">
    <property type="entry name" value="Fido"/>
</dbReference>
<evidence type="ECO:0000313" key="5">
    <source>
        <dbReference type="EMBL" id="STZ10421.1"/>
    </source>
</evidence>
<feature type="binding site" evidence="1">
    <location>
        <begin position="196"/>
        <end position="203"/>
    </location>
    <ligand>
        <name>ATP</name>
        <dbReference type="ChEBI" id="CHEBI:30616"/>
    </ligand>
</feature>
<reference evidence="5 7" key="2">
    <citation type="submission" date="2018-06" db="EMBL/GenBank/DDBJ databases">
        <authorList>
            <consortium name="Pathogen Informatics"/>
            <person name="Doyle S."/>
        </authorList>
    </citation>
    <scope>NUCLEOTIDE SEQUENCE [LARGE SCALE GENOMIC DNA]</scope>
    <source>
        <strain evidence="5 7">NCTC10293</strain>
    </source>
</reference>
<gene>
    <name evidence="4" type="ORF">B0181_00470</name>
    <name evidence="5" type="ORF">NCTC10293_00756</name>
</gene>
<feature type="domain" description="Fido" evidence="3">
    <location>
        <begin position="114"/>
        <end position="252"/>
    </location>
</feature>
<dbReference type="PANTHER" id="PTHR13504:SF38">
    <property type="entry name" value="FIDO DOMAIN-CONTAINING PROTEIN"/>
    <property type="match status" value="1"/>
</dbReference>
<dbReference type="AlphaFoldDB" id="A0A1T0ABR4"/>
<dbReference type="Proteomes" id="UP000190435">
    <property type="component" value="Unassembled WGS sequence"/>
</dbReference>
<evidence type="ECO:0000256" key="2">
    <source>
        <dbReference type="PIRSR" id="PIRSR640198-3"/>
    </source>
</evidence>
<feature type="site" description="Important for autoinhibition of adenylyltransferase activity" evidence="2">
    <location>
        <position position="60"/>
    </location>
</feature>
<dbReference type="InterPro" id="IPR040198">
    <property type="entry name" value="Fido_containing"/>
</dbReference>
<dbReference type="Proteomes" id="UP000255279">
    <property type="component" value="Unassembled WGS sequence"/>
</dbReference>